<name>A0A6I0LI47_BACUN</name>
<proteinExistence type="predicted"/>
<dbReference type="AlphaFoldDB" id="A0A6I0LI47"/>
<sequence>MSRADLWKINGTDALSSVHIAGTDHVPVPNISSVYPRHTICRRWTYHPKARSFSSGTSGLFVKNIRTFRPKHPEFSRQMPVIPLAEVED</sequence>
<evidence type="ECO:0000313" key="1">
    <source>
        <dbReference type="EMBL" id="KAB4254940.1"/>
    </source>
</evidence>
<organism evidence="1 2">
    <name type="scientific">Bacteroides uniformis</name>
    <dbReference type="NCBI Taxonomy" id="820"/>
    <lineage>
        <taxon>Bacteria</taxon>
        <taxon>Pseudomonadati</taxon>
        <taxon>Bacteroidota</taxon>
        <taxon>Bacteroidia</taxon>
        <taxon>Bacteroidales</taxon>
        <taxon>Bacteroidaceae</taxon>
        <taxon>Bacteroides</taxon>
    </lineage>
</organism>
<evidence type="ECO:0000313" key="2">
    <source>
        <dbReference type="Proteomes" id="UP000487989"/>
    </source>
</evidence>
<gene>
    <name evidence="1" type="ORF">GAP48_09215</name>
</gene>
<dbReference type="EMBL" id="WCTJ01000012">
    <property type="protein sequence ID" value="KAB4254940.1"/>
    <property type="molecule type" value="Genomic_DNA"/>
</dbReference>
<comment type="caution">
    <text evidence="1">The sequence shown here is derived from an EMBL/GenBank/DDBJ whole genome shotgun (WGS) entry which is preliminary data.</text>
</comment>
<dbReference type="RefSeq" id="WP_151882512.1">
    <property type="nucleotide sequence ID" value="NZ_WCTH01000030.1"/>
</dbReference>
<dbReference type="Proteomes" id="UP000487989">
    <property type="component" value="Unassembled WGS sequence"/>
</dbReference>
<reference evidence="1 2" key="1">
    <citation type="journal article" date="2019" name="Nat. Med.">
        <title>A library of human gut bacterial isolates paired with longitudinal multiomics data enables mechanistic microbiome research.</title>
        <authorList>
            <person name="Poyet M."/>
            <person name="Groussin M."/>
            <person name="Gibbons S.M."/>
            <person name="Avila-Pacheco J."/>
            <person name="Jiang X."/>
            <person name="Kearney S.M."/>
            <person name="Perrotta A.R."/>
            <person name="Berdy B."/>
            <person name="Zhao S."/>
            <person name="Lieberman T.D."/>
            <person name="Swanson P.K."/>
            <person name="Smith M."/>
            <person name="Roesemann S."/>
            <person name="Alexander J.E."/>
            <person name="Rich S.A."/>
            <person name="Livny J."/>
            <person name="Vlamakis H."/>
            <person name="Clish C."/>
            <person name="Bullock K."/>
            <person name="Deik A."/>
            <person name="Scott J."/>
            <person name="Pierce K.A."/>
            <person name="Xavier R.J."/>
            <person name="Alm E.J."/>
        </authorList>
    </citation>
    <scope>NUCLEOTIDE SEQUENCE [LARGE SCALE GENOMIC DNA]</scope>
    <source>
        <strain evidence="1 2">BIOML-A3</strain>
    </source>
</reference>
<accession>A0A6I0LI47</accession>
<protein>
    <submittedName>
        <fullName evidence="1">Uncharacterized protein</fullName>
    </submittedName>
</protein>